<evidence type="ECO:0000313" key="1">
    <source>
        <dbReference type="EMBL" id="KZT53960.1"/>
    </source>
</evidence>
<dbReference type="Proteomes" id="UP000076842">
    <property type="component" value="Unassembled WGS sequence"/>
</dbReference>
<dbReference type="AlphaFoldDB" id="A0A165E2B2"/>
<accession>A0A165E2B2</accession>
<evidence type="ECO:0000313" key="2">
    <source>
        <dbReference type="Proteomes" id="UP000076842"/>
    </source>
</evidence>
<keyword evidence="2" id="KW-1185">Reference proteome</keyword>
<reference evidence="1 2" key="1">
    <citation type="journal article" date="2016" name="Mol. Biol. Evol.">
        <title>Comparative Genomics of Early-Diverging Mushroom-Forming Fungi Provides Insights into the Origins of Lignocellulose Decay Capabilities.</title>
        <authorList>
            <person name="Nagy L.G."/>
            <person name="Riley R."/>
            <person name="Tritt A."/>
            <person name="Adam C."/>
            <person name="Daum C."/>
            <person name="Floudas D."/>
            <person name="Sun H."/>
            <person name="Yadav J.S."/>
            <person name="Pangilinan J."/>
            <person name="Larsson K.H."/>
            <person name="Matsuura K."/>
            <person name="Barry K."/>
            <person name="Labutti K."/>
            <person name="Kuo R."/>
            <person name="Ohm R.A."/>
            <person name="Bhattacharya S.S."/>
            <person name="Shirouzu T."/>
            <person name="Yoshinaga Y."/>
            <person name="Martin F.M."/>
            <person name="Grigoriev I.V."/>
            <person name="Hibbett D.S."/>
        </authorList>
    </citation>
    <scope>NUCLEOTIDE SEQUENCE [LARGE SCALE GENOMIC DNA]</scope>
    <source>
        <strain evidence="1 2">HHB12733</strain>
    </source>
</reference>
<organism evidence="1 2">
    <name type="scientific">Calocera cornea HHB12733</name>
    <dbReference type="NCBI Taxonomy" id="1353952"/>
    <lineage>
        <taxon>Eukaryota</taxon>
        <taxon>Fungi</taxon>
        <taxon>Dikarya</taxon>
        <taxon>Basidiomycota</taxon>
        <taxon>Agaricomycotina</taxon>
        <taxon>Dacrymycetes</taxon>
        <taxon>Dacrymycetales</taxon>
        <taxon>Dacrymycetaceae</taxon>
        <taxon>Calocera</taxon>
    </lineage>
</organism>
<gene>
    <name evidence="1" type="ORF">CALCODRAFT_500511</name>
</gene>
<dbReference type="EMBL" id="KV424025">
    <property type="protein sequence ID" value="KZT53960.1"/>
    <property type="molecule type" value="Genomic_DNA"/>
</dbReference>
<name>A0A165E2B2_9BASI</name>
<protein>
    <submittedName>
        <fullName evidence="1">Uncharacterized protein</fullName>
    </submittedName>
</protein>
<sequence length="71" mass="7894">MGLCPEFELFLDLLSALPSLKSLQYHIDDPDGSLDKKVLKQMASKRRCNQLEEVVRHGESAGLPSRLGKPS</sequence>
<proteinExistence type="predicted"/>
<dbReference type="InParanoid" id="A0A165E2B2"/>